<evidence type="ECO:0000256" key="5">
    <source>
        <dbReference type="ARBA" id="ARBA00004651"/>
    </source>
</evidence>
<accession>A0A8T0DN92</accession>
<organism evidence="16 17">
    <name type="scientific">Paragonimus westermani</name>
    <dbReference type="NCBI Taxonomy" id="34504"/>
    <lineage>
        <taxon>Eukaryota</taxon>
        <taxon>Metazoa</taxon>
        <taxon>Spiralia</taxon>
        <taxon>Lophotrochozoa</taxon>
        <taxon>Platyhelminthes</taxon>
        <taxon>Trematoda</taxon>
        <taxon>Digenea</taxon>
        <taxon>Plagiorchiida</taxon>
        <taxon>Troglotremata</taxon>
        <taxon>Troglotrematidae</taxon>
        <taxon>Paragonimus</taxon>
    </lineage>
</organism>
<dbReference type="InterPro" id="IPR011527">
    <property type="entry name" value="ABC1_TM_dom"/>
</dbReference>
<evidence type="ECO:0000256" key="7">
    <source>
        <dbReference type="ARBA" id="ARBA00022475"/>
    </source>
</evidence>
<keyword evidence="6" id="KW-0813">Transport</keyword>
<dbReference type="PANTHER" id="PTHR24221:SF654">
    <property type="entry name" value="ATP-BINDING CASSETTE SUB-FAMILY B MEMBER 6"/>
    <property type="match status" value="1"/>
</dbReference>
<dbReference type="GO" id="GO:0005886">
    <property type="term" value="C:plasma membrane"/>
    <property type="evidence" value="ECO:0007669"/>
    <property type="project" value="UniProtKB-SubCell"/>
</dbReference>
<dbReference type="PANTHER" id="PTHR24221">
    <property type="entry name" value="ATP-BINDING CASSETTE SUB-FAMILY B"/>
    <property type="match status" value="1"/>
</dbReference>
<dbReference type="PROSITE" id="PS50929">
    <property type="entry name" value="ABC_TM1F"/>
    <property type="match status" value="1"/>
</dbReference>
<protein>
    <recommendedName>
        <fullName evidence="15">ABC transmembrane type-1 domain-containing protein</fullName>
    </recommendedName>
</protein>
<gene>
    <name evidence="16" type="ORF">P879_06567</name>
</gene>
<feature type="transmembrane region" description="Helical" evidence="14">
    <location>
        <begin position="554"/>
        <end position="575"/>
    </location>
</feature>
<dbReference type="EMBL" id="JTDF01003040">
    <property type="protein sequence ID" value="KAF8568181.1"/>
    <property type="molecule type" value="Genomic_DNA"/>
</dbReference>
<dbReference type="GO" id="GO:0005524">
    <property type="term" value="F:ATP binding"/>
    <property type="evidence" value="ECO:0007669"/>
    <property type="project" value="InterPro"/>
</dbReference>
<feature type="domain" description="ABC transmembrane type-1" evidence="15">
    <location>
        <begin position="253"/>
        <end position="577"/>
    </location>
</feature>
<sequence>MLAFCPKNQSVYIPWANGGLNPCFTGTLSSTVLALFVIPFVWNIIYLRRYGRRISQELQSNPKLLYSHIFCCVAALSANIVYLFVAALTHSSGKNEFHGYLINELVLKSIAWILSICALFCECVYVLGVPRIRRHSFLLLLFWTTAVITSFLPLISLRNKDWWWQLDSPKAIAQFSLWILHLVCVVGTLVFGIAAPGLPKDYMAVYSYLNLNTNDGTSEAMRTSSWRRGLERLKLLAPYIWPRSDRLIQLRVVICAALLVLDRVVNLYSPIFYKQIVDSLTISSNTTGIQAPLELHSQNLSMHTGLLHQLFDRLVGEHGLVYRWDYVLQFIAIRFLQGLGSFGGGFINTVRSQLWINVDQFSTRELSVMLFAHLHGLSLQWHLSRKTGEMLRIMDRGTASISNVLSYMLFNIVPTVVDILIGVVYFVVMFNIWYGVLVFITMAVYVVATVLVTEWRAKIRRKMNLLDNQKNTKAVDALLNFETVKYFNAEQFEVNRFKDAFHEYQRAEWWTTTTLNLLNTVQCVTIVLGLMVGTLLCAMDVVEGRLTVGDFVLFYAYMIQLYSPLSLFGTYYRLLQTSVVDMENMFELLDQQADVQDVDNAPDLQVSGSEIEFRNVSFHYAKE</sequence>
<evidence type="ECO:0000256" key="3">
    <source>
        <dbReference type="ARBA" id="ARBA00004337"/>
    </source>
</evidence>
<dbReference type="SUPFAM" id="SSF90123">
    <property type="entry name" value="ABC transporter transmembrane region"/>
    <property type="match status" value="1"/>
</dbReference>
<evidence type="ECO:0000256" key="1">
    <source>
        <dbReference type="ARBA" id="ARBA00004146"/>
    </source>
</evidence>
<keyword evidence="11" id="KW-1278">Translocase</keyword>
<dbReference type="AlphaFoldDB" id="A0A8T0DN92"/>
<feature type="transmembrane region" description="Helical" evidence="14">
    <location>
        <begin position="65"/>
        <end position="89"/>
    </location>
</feature>
<dbReference type="GO" id="GO:0031901">
    <property type="term" value="C:early endosome membrane"/>
    <property type="evidence" value="ECO:0007669"/>
    <property type="project" value="UniProtKB-SubCell"/>
</dbReference>
<evidence type="ECO:0000256" key="14">
    <source>
        <dbReference type="SAM" id="Phobius"/>
    </source>
</evidence>
<feature type="transmembrane region" description="Helical" evidence="14">
    <location>
        <begin position="136"/>
        <end position="155"/>
    </location>
</feature>
<evidence type="ECO:0000256" key="8">
    <source>
        <dbReference type="ARBA" id="ARBA00022692"/>
    </source>
</evidence>
<dbReference type="GO" id="GO:0015439">
    <property type="term" value="F:ABC-type heme transporter activity"/>
    <property type="evidence" value="ECO:0007669"/>
    <property type="project" value="TreeGrafter"/>
</dbReference>
<evidence type="ECO:0000256" key="6">
    <source>
        <dbReference type="ARBA" id="ARBA00022448"/>
    </source>
</evidence>
<dbReference type="GO" id="GO:0031966">
    <property type="term" value="C:mitochondrial membrane"/>
    <property type="evidence" value="ECO:0007669"/>
    <property type="project" value="UniProtKB-SubCell"/>
</dbReference>
<evidence type="ECO:0000313" key="17">
    <source>
        <dbReference type="Proteomes" id="UP000699462"/>
    </source>
</evidence>
<keyword evidence="9" id="KW-0967">Endosome</keyword>
<feature type="transmembrane region" description="Helical" evidence="14">
    <location>
        <begin position="404"/>
        <end position="426"/>
    </location>
</feature>
<dbReference type="GO" id="GO:0020037">
    <property type="term" value="F:heme binding"/>
    <property type="evidence" value="ECO:0007669"/>
    <property type="project" value="TreeGrafter"/>
</dbReference>
<feature type="transmembrane region" description="Helical" evidence="14">
    <location>
        <begin position="432"/>
        <end position="453"/>
    </location>
</feature>
<feature type="transmembrane region" description="Helical" evidence="14">
    <location>
        <begin position="175"/>
        <end position="198"/>
    </location>
</feature>
<evidence type="ECO:0000313" key="16">
    <source>
        <dbReference type="EMBL" id="KAF8568181.1"/>
    </source>
</evidence>
<keyword evidence="7" id="KW-1003">Cell membrane</keyword>
<feature type="transmembrane region" description="Helical" evidence="14">
    <location>
        <begin position="109"/>
        <end position="129"/>
    </location>
</feature>
<keyword evidence="8 14" id="KW-0812">Transmembrane</keyword>
<dbReference type="OrthoDB" id="6500128at2759"/>
<keyword evidence="12 14" id="KW-1133">Transmembrane helix</keyword>
<evidence type="ECO:0000256" key="11">
    <source>
        <dbReference type="ARBA" id="ARBA00022967"/>
    </source>
</evidence>
<keyword evidence="10" id="KW-0256">Endoplasmic reticulum</keyword>
<dbReference type="CDD" id="cd18581">
    <property type="entry name" value="ABC_6TM_ABCB6"/>
    <property type="match status" value="1"/>
</dbReference>
<feature type="transmembrane region" description="Helical" evidence="14">
    <location>
        <begin position="24"/>
        <end position="45"/>
    </location>
</feature>
<dbReference type="InterPro" id="IPR036640">
    <property type="entry name" value="ABC1_TM_sf"/>
</dbReference>
<dbReference type="Pfam" id="PF00664">
    <property type="entry name" value="ABC_membrane"/>
    <property type="match status" value="1"/>
</dbReference>
<dbReference type="InterPro" id="IPR039421">
    <property type="entry name" value="Type_1_exporter"/>
</dbReference>
<feature type="transmembrane region" description="Helical" evidence="14">
    <location>
        <begin position="523"/>
        <end position="542"/>
    </location>
</feature>
<evidence type="ECO:0000256" key="2">
    <source>
        <dbReference type="ARBA" id="ARBA00004225"/>
    </source>
</evidence>
<dbReference type="Pfam" id="PF16185">
    <property type="entry name" value="MTABC_N"/>
    <property type="match status" value="1"/>
</dbReference>
<evidence type="ECO:0000256" key="4">
    <source>
        <dbReference type="ARBA" id="ARBA00004477"/>
    </source>
</evidence>
<reference evidence="16 17" key="1">
    <citation type="submission" date="2019-07" db="EMBL/GenBank/DDBJ databases">
        <title>Annotation for the trematode Paragonimus westermani.</title>
        <authorList>
            <person name="Choi Y.-J."/>
        </authorList>
    </citation>
    <scope>NUCLEOTIDE SEQUENCE [LARGE SCALE GENOMIC DNA]</scope>
    <source>
        <strain evidence="16">180907_Pwestermani</strain>
    </source>
</reference>
<evidence type="ECO:0000259" key="15">
    <source>
        <dbReference type="PROSITE" id="PS50929"/>
    </source>
</evidence>
<evidence type="ECO:0000256" key="9">
    <source>
        <dbReference type="ARBA" id="ARBA00022753"/>
    </source>
</evidence>
<dbReference type="GO" id="GO:0005789">
    <property type="term" value="C:endoplasmic reticulum membrane"/>
    <property type="evidence" value="ECO:0007669"/>
    <property type="project" value="UniProtKB-SubCell"/>
</dbReference>
<evidence type="ECO:0000256" key="10">
    <source>
        <dbReference type="ARBA" id="ARBA00022824"/>
    </source>
</evidence>
<dbReference type="GO" id="GO:0005774">
    <property type="term" value="C:vacuolar membrane"/>
    <property type="evidence" value="ECO:0007669"/>
    <property type="project" value="TreeGrafter"/>
</dbReference>
<keyword evidence="17" id="KW-1185">Reference proteome</keyword>
<proteinExistence type="predicted"/>
<comment type="caution">
    <text evidence="16">The sequence shown here is derived from an EMBL/GenBank/DDBJ whole genome shotgun (WGS) entry which is preliminary data.</text>
</comment>
<evidence type="ECO:0000256" key="13">
    <source>
        <dbReference type="ARBA" id="ARBA00023136"/>
    </source>
</evidence>
<dbReference type="InterPro" id="IPR032410">
    <property type="entry name" value="ABCB6_N"/>
</dbReference>
<dbReference type="Gene3D" id="1.20.1560.10">
    <property type="entry name" value="ABC transporter type 1, transmembrane domain"/>
    <property type="match status" value="1"/>
</dbReference>
<comment type="subcellular location">
    <subcellularLocation>
        <location evidence="5">Cell membrane</location>
        <topology evidence="5">Multi-pass membrane protein</topology>
    </subcellularLocation>
    <subcellularLocation>
        <location evidence="1">Early endosome membrane</location>
    </subcellularLocation>
    <subcellularLocation>
        <location evidence="4">Endoplasmic reticulum membrane</location>
        <topology evidence="4">Multi-pass membrane protein</topology>
    </subcellularLocation>
    <subcellularLocation>
        <location evidence="3">Endosome membrane</location>
        <topology evidence="3">Multi-pass membrane protein</topology>
    </subcellularLocation>
    <subcellularLocation>
        <location evidence="2">Mitochondrion membrane</location>
        <topology evidence="2">Multi-pass membrane protein</topology>
    </subcellularLocation>
</comment>
<name>A0A8T0DN92_9TREM</name>
<evidence type="ECO:0000256" key="12">
    <source>
        <dbReference type="ARBA" id="ARBA00022989"/>
    </source>
</evidence>
<keyword evidence="13 14" id="KW-0472">Membrane</keyword>
<dbReference type="Proteomes" id="UP000699462">
    <property type="component" value="Unassembled WGS sequence"/>
</dbReference>